<evidence type="ECO:0000256" key="18">
    <source>
        <dbReference type="PIRNR" id="PIRNR000641"/>
    </source>
</evidence>
<dbReference type="Gene3D" id="1.10.510.10">
    <property type="entry name" value="Transferase(Phosphotransferase) domain 1"/>
    <property type="match status" value="1"/>
</dbReference>
<comment type="subcellular location">
    <subcellularLocation>
        <location evidence="1">Cell membrane</location>
        <topology evidence="1">Single-pass type I membrane protein</topology>
    </subcellularLocation>
</comment>
<keyword evidence="14 21" id="KW-0472">Membrane</keyword>
<organism evidence="26 27">
    <name type="scientific">Arabis nemorensis</name>
    <dbReference type="NCBI Taxonomy" id="586526"/>
    <lineage>
        <taxon>Eukaryota</taxon>
        <taxon>Viridiplantae</taxon>
        <taxon>Streptophyta</taxon>
        <taxon>Embryophyta</taxon>
        <taxon>Tracheophyta</taxon>
        <taxon>Spermatophyta</taxon>
        <taxon>Magnoliopsida</taxon>
        <taxon>eudicotyledons</taxon>
        <taxon>Gunneridae</taxon>
        <taxon>Pentapetalae</taxon>
        <taxon>rosids</taxon>
        <taxon>malvids</taxon>
        <taxon>Brassicales</taxon>
        <taxon>Brassicaceae</taxon>
        <taxon>Arabideae</taxon>
        <taxon>Arabis</taxon>
    </lineage>
</organism>
<dbReference type="InterPro" id="IPR001480">
    <property type="entry name" value="Bulb-type_lectin_dom"/>
</dbReference>
<dbReference type="InterPro" id="IPR036426">
    <property type="entry name" value="Bulb-type_lectin_dom_sf"/>
</dbReference>
<gene>
    <name evidence="26" type="ORF">ANE_LOCUS4321</name>
</gene>
<dbReference type="PIRSF" id="PIRSF000641">
    <property type="entry name" value="SRK"/>
    <property type="match status" value="1"/>
</dbReference>
<dbReference type="InterPro" id="IPR001245">
    <property type="entry name" value="Ser-Thr/Tyr_kinase_cat_dom"/>
</dbReference>
<evidence type="ECO:0000313" key="27">
    <source>
        <dbReference type="Proteomes" id="UP000489600"/>
    </source>
</evidence>
<evidence type="ECO:0000256" key="9">
    <source>
        <dbReference type="ARBA" id="ARBA00022734"/>
    </source>
</evidence>
<feature type="domain" description="Bulb-type lectin" evidence="24">
    <location>
        <begin position="20"/>
        <end position="142"/>
    </location>
</feature>
<dbReference type="Gene3D" id="3.30.200.20">
    <property type="entry name" value="Phosphorylase Kinase, domain 1"/>
    <property type="match status" value="1"/>
</dbReference>
<feature type="region of interest" description="Disordered" evidence="20">
    <location>
        <begin position="776"/>
        <end position="821"/>
    </location>
</feature>
<dbReference type="EC" id="2.7.11.1" evidence="18"/>
<dbReference type="FunFam" id="2.90.10.10:FF:000003">
    <property type="entry name" value="G-type lectin S-receptor-like serine/threonine-protein kinase"/>
    <property type="match status" value="1"/>
</dbReference>
<dbReference type="SUPFAM" id="SSF56112">
    <property type="entry name" value="Protein kinase-like (PK-like)"/>
    <property type="match status" value="1"/>
</dbReference>
<dbReference type="PROSITE" id="PS50011">
    <property type="entry name" value="PROTEIN_KINASE_DOM"/>
    <property type="match status" value="1"/>
</dbReference>
<dbReference type="InterPro" id="IPR000719">
    <property type="entry name" value="Prot_kinase_dom"/>
</dbReference>
<evidence type="ECO:0000256" key="6">
    <source>
        <dbReference type="ARBA" id="ARBA00022679"/>
    </source>
</evidence>
<dbReference type="Pfam" id="PF07714">
    <property type="entry name" value="PK_Tyr_Ser-Thr"/>
    <property type="match status" value="1"/>
</dbReference>
<keyword evidence="8 22" id="KW-0732">Signal</keyword>
<dbReference type="GO" id="GO:0048544">
    <property type="term" value="P:recognition of pollen"/>
    <property type="evidence" value="ECO:0007669"/>
    <property type="project" value="InterPro"/>
</dbReference>
<dbReference type="GO" id="GO:0106310">
    <property type="term" value="F:protein serine kinase activity"/>
    <property type="evidence" value="ECO:0007669"/>
    <property type="project" value="RHEA"/>
</dbReference>
<keyword evidence="5" id="KW-0597">Phosphoprotein</keyword>
<dbReference type="CDD" id="cd14066">
    <property type="entry name" value="STKc_IRAK"/>
    <property type="match status" value="1"/>
</dbReference>
<evidence type="ECO:0000259" key="24">
    <source>
        <dbReference type="PROSITE" id="PS50927"/>
    </source>
</evidence>
<dbReference type="GO" id="GO:0045087">
    <property type="term" value="P:innate immune response"/>
    <property type="evidence" value="ECO:0007669"/>
    <property type="project" value="UniProtKB-ARBA"/>
</dbReference>
<keyword evidence="4" id="KW-0245">EGF-like domain</keyword>
<feature type="domain" description="Protein kinase" evidence="23">
    <location>
        <begin position="500"/>
        <end position="787"/>
    </location>
</feature>
<dbReference type="InterPro" id="IPR017441">
    <property type="entry name" value="Protein_kinase_ATP_BS"/>
</dbReference>
<keyword evidence="11 18" id="KW-0418">Kinase</keyword>
<keyword evidence="7 21" id="KW-0812">Transmembrane</keyword>
<evidence type="ECO:0000259" key="23">
    <source>
        <dbReference type="PROSITE" id="PS50011"/>
    </source>
</evidence>
<dbReference type="InterPro" id="IPR000858">
    <property type="entry name" value="S_locus_glycoprot_dom"/>
</dbReference>
<dbReference type="CDD" id="cd00028">
    <property type="entry name" value="B_lectin"/>
    <property type="match status" value="1"/>
</dbReference>
<dbReference type="PROSITE" id="PS00107">
    <property type="entry name" value="PROTEIN_KINASE_ATP"/>
    <property type="match status" value="1"/>
</dbReference>
<evidence type="ECO:0000256" key="7">
    <source>
        <dbReference type="ARBA" id="ARBA00022692"/>
    </source>
</evidence>
<keyword evidence="17" id="KW-0325">Glycoprotein</keyword>
<protein>
    <recommendedName>
        <fullName evidence="18">Receptor-like serine/threonine-protein kinase</fullName>
        <ecNumber evidence="18">2.7.11.1</ecNumber>
    </recommendedName>
</protein>
<dbReference type="PROSITE" id="PS50948">
    <property type="entry name" value="PAN"/>
    <property type="match status" value="1"/>
</dbReference>
<feature type="transmembrane region" description="Helical" evidence="21">
    <location>
        <begin position="431"/>
        <end position="452"/>
    </location>
</feature>
<dbReference type="Gene3D" id="2.90.10.10">
    <property type="entry name" value="Bulb-type lectin domain"/>
    <property type="match status" value="1"/>
</dbReference>
<evidence type="ECO:0000256" key="1">
    <source>
        <dbReference type="ARBA" id="ARBA00004251"/>
    </source>
</evidence>
<evidence type="ECO:0000256" key="2">
    <source>
        <dbReference type="ARBA" id="ARBA00022475"/>
    </source>
</evidence>
<comment type="catalytic activity">
    <reaction evidence="18">
        <text>L-seryl-[protein] + ATP = O-phospho-L-seryl-[protein] + ADP + H(+)</text>
        <dbReference type="Rhea" id="RHEA:17989"/>
        <dbReference type="Rhea" id="RHEA-COMP:9863"/>
        <dbReference type="Rhea" id="RHEA-COMP:11604"/>
        <dbReference type="ChEBI" id="CHEBI:15378"/>
        <dbReference type="ChEBI" id="CHEBI:29999"/>
        <dbReference type="ChEBI" id="CHEBI:30616"/>
        <dbReference type="ChEBI" id="CHEBI:83421"/>
        <dbReference type="ChEBI" id="CHEBI:456216"/>
        <dbReference type="EC" id="2.7.11.1"/>
    </reaction>
</comment>
<dbReference type="PROSITE" id="PS50927">
    <property type="entry name" value="BULB_LECTIN"/>
    <property type="match status" value="1"/>
</dbReference>
<dbReference type="PROSITE" id="PS00108">
    <property type="entry name" value="PROTEIN_KINASE_ST"/>
    <property type="match status" value="1"/>
</dbReference>
<dbReference type="CDD" id="cd01098">
    <property type="entry name" value="PAN_AP_plant"/>
    <property type="match status" value="1"/>
</dbReference>
<evidence type="ECO:0000256" key="3">
    <source>
        <dbReference type="ARBA" id="ARBA00022527"/>
    </source>
</evidence>
<dbReference type="Proteomes" id="UP000489600">
    <property type="component" value="Unassembled WGS sequence"/>
</dbReference>
<keyword evidence="16" id="KW-0675">Receptor</keyword>
<dbReference type="InterPro" id="IPR011009">
    <property type="entry name" value="Kinase-like_dom_sf"/>
</dbReference>
<dbReference type="GO" id="GO:0004674">
    <property type="term" value="F:protein serine/threonine kinase activity"/>
    <property type="evidence" value="ECO:0007669"/>
    <property type="project" value="UniProtKB-KW"/>
</dbReference>
<keyword evidence="15" id="KW-1015">Disulfide bond</keyword>
<evidence type="ECO:0000256" key="8">
    <source>
        <dbReference type="ARBA" id="ARBA00022729"/>
    </source>
</evidence>
<dbReference type="SMART" id="SM00108">
    <property type="entry name" value="B_lectin"/>
    <property type="match status" value="1"/>
</dbReference>
<evidence type="ECO:0000259" key="25">
    <source>
        <dbReference type="PROSITE" id="PS50948"/>
    </source>
</evidence>
<dbReference type="AlphaFoldDB" id="A0A565AWS5"/>
<evidence type="ECO:0000256" key="13">
    <source>
        <dbReference type="ARBA" id="ARBA00022989"/>
    </source>
</evidence>
<evidence type="ECO:0000256" key="21">
    <source>
        <dbReference type="SAM" id="Phobius"/>
    </source>
</evidence>
<dbReference type="SMART" id="SM00220">
    <property type="entry name" value="S_TKc"/>
    <property type="match status" value="1"/>
</dbReference>
<comment type="similarity">
    <text evidence="18">Belongs to the protein kinase superfamily. Ser/Thr protein kinase family.</text>
</comment>
<keyword evidence="10 18" id="KW-0547">Nucleotide-binding</keyword>
<comment type="catalytic activity">
    <reaction evidence="18">
        <text>L-threonyl-[protein] + ATP = O-phospho-L-threonyl-[protein] + ADP + H(+)</text>
        <dbReference type="Rhea" id="RHEA:46608"/>
        <dbReference type="Rhea" id="RHEA-COMP:11060"/>
        <dbReference type="Rhea" id="RHEA-COMP:11605"/>
        <dbReference type="ChEBI" id="CHEBI:15378"/>
        <dbReference type="ChEBI" id="CHEBI:30013"/>
        <dbReference type="ChEBI" id="CHEBI:30616"/>
        <dbReference type="ChEBI" id="CHEBI:61977"/>
        <dbReference type="ChEBI" id="CHEBI:456216"/>
        <dbReference type="EC" id="2.7.11.1"/>
    </reaction>
</comment>
<feature type="chain" id="PRO_5022036562" description="Receptor-like serine/threonine-protein kinase" evidence="22">
    <location>
        <begin position="22"/>
        <end position="821"/>
    </location>
</feature>
<keyword evidence="6 18" id="KW-0808">Transferase</keyword>
<dbReference type="Pfam" id="PF00954">
    <property type="entry name" value="S_locus_glycop"/>
    <property type="match status" value="1"/>
</dbReference>
<dbReference type="GO" id="GO:0005524">
    <property type="term" value="F:ATP binding"/>
    <property type="evidence" value="ECO:0007669"/>
    <property type="project" value="UniProtKB-UniRule"/>
</dbReference>
<feature type="compositionally biased region" description="Basic and acidic residues" evidence="20">
    <location>
        <begin position="802"/>
        <end position="815"/>
    </location>
</feature>
<evidence type="ECO:0000256" key="20">
    <source>
        <dbReference type="SAM" id="MobiDB-lite"/>
    </source>
</evidence>
<dbReference type="GO" id="GO:0031625">
    <property type="term" value="F:ubiquitin protein ligase binding"/>
    <property type="evidence" value="ECO:0007669"/>
    <property type="project" value="UniProtKB-ARBA"/>
</dbReference>
<reference evidence="26" key="1">
    <citation type="submission" date="2019-07" db="EMBL/GenBank/DDBJ databases">
        <authorList>
            <person name="Dittberner H."/>
        </authorList>
    </citation>
    <scope>NUCLEOTIDE SEQUENCE [LARGE SCALE GENOMIC DNA]</scope>
</reference>
<evidence type="ECO:0000256" key="4">
    <source>
        <dbReference type="ARBA" id="ARBA00022536"/>
    </source>
</evidence>
<sequence>MMGIVACLLMITTMFSSSGYAAITTSSPLSIGQTLSSPGGSYEVGFFSANNSGNQYVGIWFQKVTPRVVVWVANREQPVSSPTANLTISGNGSLILLDGKQDPVWTSGGGNLTSNKCRAELLDTGNLVLVDNVTGNYLWQSFEHLGDTMLPLTSLMYDTPNNKKRVLTSWKSETDPSPGEFVAEITPQVPSQGLVWKGSSPYWRSGPWAGTRFTGIPEMDESYVNPLGMVQDVVNGTGVFAFCVLRNFNLSYIKLTSEGSLRIQRNNGTDWIKHFEGPVSSCDLYGTCGPFGLCVRSGTPMCQCLKGFEPKSDEEWRNGNWSRGCVRRTDLSCQGNSYAETQGKDRDVFYRVANIKPPDSYELASFSNEEQCHQGCLNNCSCTAFSYISGIGCLVWNRELLDTVKFTTGGESLSLRLARSELPGSKRIKTITISTLSVSVFIILVFAAYGCWRYRVKKNGSSLVSKDNVEGAWKSDLQSQDVSGLNFFEIHTLQTATNSFSMLNKLGQGGFGTVYKGKLHDGKEIAVKRLSSSSVQATQEFMNEIKLISKLQHRNLVRLLGCCIDGEQKLLVYEYMVNNSLDTFLFDLKKKLEIDWAKRFNIIQGIARGLLYLHRDSFLKVVHRDLKVSNILLDEKMNPKISDFGLARMFQKSQYQDNTGSVVGTLGYMSPEYAWTGTFSEKSDIYSFGVLMLEIITGKEISSFTYGKDSKNLLSYAWESWSETGGVKLLDQDLADSDSVNSVEAGRCVQIGLLCVQHQATDRPNIKQVVSMLTSTTDLPKPTQPMFVSDTSDEDSSLSQHSNDHSSVDENKSSKELNVSS</sequence>
<dbReference type="SUPFAM" id="SSF51110">
    <property type="entry name" value="alpha-D-mannose-specific plant lectins"/>
    <property type="match status" value="1"/>
</dbReference>
<dbReference type="InterPro" id="IPR024171">
    <property type="entry name" value="SRK-like_kinase"/>
</dbReference>
<dbReference type="GO" id="GO:0005886">
    <property type="term" value="C:plasma membrane"/>
    <property type="evidence" value="ECO:0007669"/>
    <property type="project" value="UniProtKB-SubCell"/>
</dbReference>
<evidence type="ECO:0000256" key="19">
    <source>
        <dbReference type="PROSITE-ProRule" id="PRU10141"/>
    </source>
</evidence>
<proteinExistence type="inferred from homology"/>
<evidence type="ECO:0000256" key="10">
    <source>
        <dbReference type="ARBA" id="ARBA00022741"/>
    </source>
</evidence>
<evidence type="ECO:0000313" key="26">
    <source>
        <dbReference type="EMBL" id="VVA93876.1"/>
    </source>
</evidence>
<dbReference type="FunFam" id="3.30.200.20:FF:000401">
    <property type="entry name" value="G-type lectin S-receptor-like serine/threonine-protein kinase SD1-29"/>
    <property type="match status" value="1"/>
</dbReference>
<evidence type="ECO:0000256" key="11">
    <source>
        <dbReference type="ARBA" id="ARBA00022777"/>
    </source>
</evidence>
<dbReference type="Pfam" id="PF08276">
    <property type="entry name" value="PAN_2"/>
    <property type="match status" value="1"/>
</dbReference>
<keyword evidence="2" id="KW-1003">Cell membrane</keyword>
<evidence type="ECO:0000256" key="5">
    <source>
        <dbReference type="ARBA" id="ARBA00022553"/>
    </source>
</evidence>
<keyword evidence="27" id="KW-1185">Reference proteome</keyword>
<keyword evidence="13 21" id="KW-1133">Transmembrane helix</keyword>
<feature type="binding site" evidence="19">
    <location>
        <position position="528"/>
    </location>
    <ligand>
        <name>ATP</name>
        <dbReference type="ChEBI" id="CHEBI:30616"/>
    </ligand>
</feature>
<evidence type="ECO:0000256" key="16">
    <source>
        <dbReference type="ARBA" id="ARBA00023170"/>
    </source>
</evidence>
<name>A0A565AWS5_9BRAS</name>
<dbReference type="FunFam" id="1.10.510.10:FF:000345">
    <property type="entry name" value="G-type lectin S-receptor-like serine/threonine-protein kinase"/>
    <property type="match status" value="1"/>
</dbReference>
<dbReference type="EMBL" id="CABITT030000002">
    <property type="protein sequence ID" value="VVA93876.1"/>
    <property type="molecule type" value="Genomic_DNA"/>
</dbReference>
<evidence type="ECO:0000256" key="14">
    <source>
        <dbReference type="ARBA" id="ARBA00023136"/>
    </source>
</evidence>
<comment type="caution">
    <text evidence="26">The sequence shown here is derived from an EMBL/GenBank/DDBJ whole genome shotgun (WGS) entry which is preliminary data.</text>
</comment>
<dbReference type="PANTHER" id="PTHR27002:SF411">
    <property type="entry name" value="RECEPTOR-LIKE SERINE_THREONINE-PROTEIN KINASE"/>
    <property type="match status" value="1"/>
</dbReference>
<keyword evidence="12 18" id="KW-0067">ATP-binding</keyword>
<feature type="signal peptide" evidence="22">
    <location>
        <begin position="1"/>
        <end position="21"/>
    </location>
</feature>
<dbReference type="InterPro" id="IPR003609">
    <property type="entry name" value="Pan_app"/>
</dbReference>
<dbReference type="PANTHER" id="PTHR27002">
    <property type="entry name" value="RECEPTOR-LIKE SERINE/THREONINE-PROTEIN KINASE SD1-8"/>
    <property type="match status" value="1"/>
</dbReference>
<dbReference type="OrthoDB" id="1038545at2759"/>
<dbReference type="Pfam" id="PF01453">
    <property type="entry name" value="B_lectin"/>
    <property type="match status" value="1"/>
</dbReference>
<keyword evidence="3 18" id="KW-0723">Serine/threonine-protein kinase</keyword>
<dbReference type="SMART" id="SM00473">
    <property type="entry name" value="PAN_AP"/>
    <property type="match status" value="1"/>
</dbReference>
<feature type="domain" description="Apple" evidence="25">
    <location>
        <begin position="333"/>
        <end position="419"/>
    </location>
</feature>
<dbReference type="InterPro" id="IPR008271">
    <property type="entry name" value="Ser/Thr_kinase_AS"/>
</dbReference>
<evidence type="ECO:0000256" key="12">
    <source>
        <dbReference type="ARBA" id="ARBA00022840"/>
    </source>
</evidence>
<dbReference type="GO" id="GO:0030246">
    <property type="term" value="F:carbohydrate binding"/>
    <property type="evidence" value="ECO:0007669"/>
    <property type="project" value="UniProtKB-KW"/>
</dbReference>
<keyword evidence="9" id="KW-0430">Lectin</keyword>
<accession>A0A565AWS5</accession>
<evidence type="ECO:0000256" key="17">
    <source>
        <dbReference type="ARBA" id="ARBA00023180"/>
    </source>
</evidence>
<evidence type="ECO:0000256" key="15">
    <source>
        <dbReference type="ARBA" id="ARBA00023157"/>
    </source>
</evidence>
<evidence type="ECO:0000256" key="22">
    <source>
        <dbReference type="SAM" id="SignalP"/>
    </source>
</evidence>